<dbReference type="EC" id="2.7.13.3" evidence="2"/>
<dbReference type="CDD" id="cd17536">
    <property type="entry name" value="REC_YesN-like"/>
    <property type="match status" value="1"/>
</dbReference>
<evidence type="ECO:0000259" key="5">
    <source>
        <dbReference type="PROSITE" id="PS50109"/>
    </source>
</evidence>
<dbReference type="InterPro" id="IPR000700">
    <property type="entry name" value="PAS-assoc_C"/>
</dbReference>
<dbReference type="SUPFAM" id="SSF55874">
    <property type="entry name" value="ATPase domain of HSP90 chaperone/DNA topoisomerase II/histidine kinase"/>
    <property type="match status" value="1"/>
</dbReference>
<dbReference type="InterPro" id="IPR035965">
    <property type="entry name" value="PAS-like_dom_sf"/>
</dbReference>
<dbReference type="InterPro" id="IPR001789">
    <property type="entry name" value="Sig_transdc_resp-reg_receiver"/>
</dbReference>
<dbReference type="NCBIfam" id="TIGR00229">
    <property type="entry name" value="sensory_box"/>
    <property type="match status" value="3"/>
</dbReference>
<dbReference type="PRINTS" id="PR00344">
    <property type="entry name" value="BCTRLSENSOR"/>
</dbReference>
<feature type="modified residue" description="4-aspartylphosphate" evidence="4">
    <location>
        <position position="695"/>
    </location>
</feature>
<feature type="domain" description="Response regulatory" evidence="6">
    <location>
        <begin position="646"/>
        <end position="758"/>
    </location>
</feature>
<dbReference type="InterPro" id="IPR005467">
    <property type="entry name" value="His_kinase_dom"/>
</dbReference>
<dbReference type="GO" id="GO:0000155">
    <property type="term" value="F:phosphorelay sensor kinase activity"/>
    <property type="evidence" value="ECO:0007669"/>
    <property type="project" value="InterPro"/>
</dbReference>
<evidence type="ECO:0000313" key="9">
    <source>
        <dbReference type="EMBL" id="ONF97311.1"/>
    </source>
</evidence>
<feature type="domain" description="PAS" evidence="7">
    <location>
        <begin position="11"/>
        <end position="69"/>
    </location>
</feature>
<organism evidence="9 10">
    <name type="scientific">Sphingomonas jeddahensis</name>
    <dbReference type="NCBI Taxonomy" id="1915074"/>
    <lineage>
        <taxon>Bacteria</taxon>
        <taxon>Pseudomonadati</taxon>
        <taxon>Pseudomonadota</taxon>
        <taxon>Alphaproteobacteria</taxon>
        <taxon>Sphingomonadales</taxon>
        <taxon>Sphingomonadaceae</taxon>
        <taxon>Sphingomonas</taxon>
    </lineage>
</organism>
<keyword evidence="3 4" id="KW-0597">Phosphoprotein</keyword>
<name>A0A1V2EXB6_9SPHN</name>
<evidence type="ECO:0000259" key="7">
    <source>
        <dbReference type="PROSITE" id="PS50112"/>
    </source>
</evidence>
<dbReference type="SMART" id="SM00448">
    <property type="entry name" value="REC"/>
    <property type="match status" value="1"/>
</dbReference>
<reference evidence="9 10" key="1">
    <citation type="submission" date="2016-11" db="EMBL/GenBank/DDBJ databases">
        <title>Genome sequence of Sphingomonas jeddahensis G39.</title>
        <authorList>
            <person name="Poehlein A."/>
            <person name="Wuebbeler J.H."/>
            <person name="Steinbuechel A."/>
            <person name="Daniel R."/>
        </authorList>
    </citation>
    <scope>NUCLEOTIDE SEQUENCE [LARGE SCALE GENOMIC DNA]</scope>
    <source>
        <strain evidence="9 10">G39</strain>
    </source>
</reference>
<evidence type="ECO:0000259" key="6">
    <source>
        <dbReference type="PROSITE" id="PS50110"/>
    </source>
</evidence>
<dbReference type="InterPro" id="IPR000014">
    <property type="entry name" value="PAS"/>
</dbReference>
<dbReference type="InterPro" id="IPR004358">
    <property type="entry name" value="Sig_transdc_His_kin-like_C"/>
</dbReference>
<dbReference type="SUPFAM" id="SSF47384">
    <property type="entry name" value="Homodimeric domain of signal transducing histidine kinase"/>
    <property type="match status" value="1"/>
</dbReference>
<sequence>MSTSEFQKQPPAETFQRLVDAITDYALYMLDTEGRIVTWNAGAERFKGYASDEIIGEHFSRFFTQEDRDAGLPARALATAAREGRFEAEGWRVRKDGTRFWANAVLDPIRDDAGRLIGFAKITRDITERKDRERALRESERRFQLLVGSVDDYAIYMLDTQGHVATWNAGARRFKGYEAEEIIGEHFSRFFLPEDRRDGLPSRILKTAAEKKRFEMEGWRLRKDGTKFLAHVVVDAIHEDGDLVGFAKITRDITEKRRLEQATYDSALQLRMLVQGVRDYAIYMLDTRGRITTWNSGARAIKGYEEEEVLGQHFSLFYTEEDRVRGRPVTALETSLREGKFEAQAQRVRKDGSLFWAHVLIDPIYNELGEHVGFAKITRDISDRKLVEAELRQTQEALLQSQKLQALGELAGGIAHDFNNMMTVMRGSADFMLRQPDLPVDKRNRYLNVMLETAERATSLTSQLLAFARRQPLEPEVVDLSVRLDALGEMLQRTLGSLFELKLDLAPALWLVEVDPTGLEAALLNAVLNARDAMPGGGRITITTRNVTRAGEDGVTLLISDTGHGISPETLQRVFEPFFTTKPTGKGTGLGLSQIHGYALQSGGSASIESEVGHGTTVEVWLPRTARQRERALVPAGDTQVPAGLRVLVVEDSEHVRYFARQLLDDLGCKVIEASNGNEALELMKAHSVDLVFSDIVMPGMNGLELAKRIKETFEDVPVLLASGYSSKQFIPKNEREFPILRKPYKIETLAAGINQLAGTMPGRRLDWKASEPPSVNAQIRVP</sequence>
<protein>
    <recommendedName>
        <fullName evidence="2">histidine kinase</fullName>
        <ecNumber evidence="2">2.7.13.3</ecNumber>
    </recommendedName>
</protein>
<dbReference type="PROSITE" id="PS50112">
    <property type="entry name" value="PAS"/>
    <property type="match status" value="3"/>
</dbReference>
<proteinExistence type="predicted"/>
<dbReference type="Proteomes" id="UP000188729">
    <property type="component" value="Unassembled WGS sequence"/>
</dbReference>
<feature type="domain" description="PAC" evidence="8">
    <location>
        <begin position="86"/>
        <end position="138"/>
    </location>
</feature>
<dbReference type="InterPro" id="IPR001610">
    <property type="entry name" value="PAC"/>
</dbReference>
<gene>
    <name evidence="9" type="ORF">SPHI_07480</name>
</gene>
<dbReference type="SMART" id="SM00091">
    <property type="entry name" value="PAS"/>
    <property type="match status" value="3"/>
</dbReference>
<dbReference type="SMART" id="SM00388">
    <property type="entry name" value="HisKA"/>
    <property type="match status" value="1"/>
</dbReference>
<dbReference type="RefSeq" id="WP_083719713.1">
    <property type="nucleotide sequence ID" value="NZ_MPSB01000002.1"/>
</dbReference>
<dbReference type="Gene3D" id="3.40.50.2300">
    <property type="match status" value="1"/>
</dbReference>
<accession>A0A1V2EXB6</accession>
<dbReference type="EMBL" id="MPSB01000002">
    <property type="protein sequence ID" value="ONF97311.1"/>
    <property type="molecule type" value="Genomic_DNA"/>
</dbReference>
<dbReference type="Pfam" id="PF00512">
    <property type="entry name" value="HisKA"/>
    <property type="match status" value="1"/>
</dbReference>
<evidence type="ECO:0000256" key="2">
    <source>
        <dbReference type="ARBA" id="ARBA00012438"/>
    </source>
</evidence>
<evidence type="ECO:0000313" key="10">
    <source>
        <dbReference type="Proteomes" id="UP000188729"/>
    </source>
</evidence>
<dbReference type="Pfam" id="PF13426">
    <property type="entry name" value="PAS_9"/>
    <property type="match status" value="3"/>
</dbReference>
<evidence type="ECO:0000256" key="3">
    <source>
        <dbReference type="ARBA" id="ARBA00022553"/>
    </source>
</evidence>
<dbReference type="Gene3D" id="3.30.565.10">
    <property type="entry name" value="Histidine kinase-like ATPase, C-terminal domain"/>
    <property type="match status" value="1"/>
</dbReference>
<comment type="catalytic activity">
    <reaction evidence="1">
        <text>ATP + protein L-histidine = ADP + protein N-phospho-L-histidine.</text>
        <dbReference type="EC" id="2.7.13.3"/>
    </reaction>
</comment>
<dbReference type="Pfam" id="PF00072">
    <property type="entry name" value="Response_reg"/>
    <property type="match status" value="1"/>
</dbReference>
<dbReference type="Pfam" id="PF02518">
    <property type="entry name" value="HATPase_c"/>
    <property type="match status" value="1"/>
</dbReference>
<dbReference type="CDD" id="cd00082">
    <property type="entry name" value="HisKA"/>
    <property type="match status" value="1"/>
</dbReference>
<dbReference type="InterPro" id="IPR036097">
    <property type="entry name" value="HisK_dim/P_sf"/>
</dbReference>
<keyword evidence="10" id="KW-1185">Reference proteome</keyword>
<dbReference type="Gene3D" id="1.10.287.130">
    <property type="match status" value="1"/>
</dbReference>
<comment type="caution">
    <text evidence="9">The sequence shown here is derived from an EMBL/GenBank/DDBJ whole genome shotgun (WGS) entry which is preliminary data.</text>
</comment>
<dbReference type="SMART" id="SM00387">
    <property type="entry name" value="HATPase_c"/>
    <property type="match status" value="1"/>
</dbReference>
<feature type="domain" description="PAC" evidence="8">
    <location>
        <begin position="341"/>
        <end position="393"/>
    </location>
</feature>
<dbReference type="SUPFAM" id="SSF52172">
    <property type="entry name" value="CheY-like"/>
    <property type="match status" value="1"/>
</dbReference>
<dbReference type="InterPro" id="IPR003661">
    <property type="entry name" value="HisK_dim/P_dom"/>
</dbReference>
<dbReference type="PROSITE" id="PS50110">
    <property type="entry name" value="RESPONSE_REGULATORY"/>
    <property type="match status" value="1"/>
</dbReference>
<dbReference type="PANTHER" id="PTHR43065:SF49">
    <property type="entry name" value="HISTIDINE KINASE"/>
    <property type="match status" value="1"/>
</dbReference>
<feature type="domain" description="PAS" evidence="7">
    <location>
        <begin position="139"/>
        <end position="212"/>
    </location>
</feature>
<feature type="domain" description="PAS" evidence="7">
    <location>
        <begin position="266"/>
        <end position="339"/>
    </location>
</feature>
<dbReference type="AlphaFoldDB" id="A0A1V2EXB6"/>
<feature type="domain" description="Histidine kinase" evidence="5">
    <location>
        <begin position="413"/>
        <end position="626"/>
    </location>
</feature>
<evidence type="ECO:0000256" key="4">
    <source>
        <dbReference type="PROSITE-ProRule" id="PRU00169"/>
    </source>
</evidence>
<dbReference type="PROSITE" id="PS50109">
    <property type="entry name" value="HIS_KIN"/>
    <property type="match status" value="1"/>
</dbReference>
<dbReference type="CDD" id="cd00130">
    <property type="entry name" value="PAS"/>
    <property type="match status" value="3"/>
</dbReference>
<dbReference type="STRING" id="1915074.SPHI_07480"/>
<dbReference type="InterPro" id="IPR011006">
    <property type="entry name" value="CheY-like_superfamily"/>
</dbReference>
<dbReference type="SUPFAM" id="SSF55785">
    <property type="entry name" value="PYP-like sensor domain (PAS domain)"/>
    <property type="match status" value="3"/>
</dbReference>
<feature type="domain" description="PAC" evidence="8">
    <location>
        <begin position="214"/>
        <end position="265"/>
    </location>
</feature>
<evidence type="ECO:0000259" key="8">
    <source>
        <dbReference type="PROSITE" id="PS50113"/>
    </source>
</evidence>
<dbReference type="InterPro" id="IPR003594">
    <property type="entry name" value="HATPase_dom"/>
</dbReference>
<dbReference type="PANTHER" id="PTHR43065">
    <property type="entry name" value="SENSOR HISTIDINE KINASE"/>
    <property type="match status" value="1"/>
</dbReference>
<dbReference type="PROSITE" id="PS50113">
    <property type="entry name" value="PAC"/>
    <property type="match status" value="3"/>
</dbReference>
<evidence type="ECO:0000256" key="1">
    <source>
        <dbReference type="ARBA" id="ARBA00000085"/>
    </source>
</evidence>
<dbReference type="InterPro" id="IPR036890">
    <property type="entry name" value="HATPase_C_sf"/>
</dbReference>
<dbReference type="Gene3D" id="3.30.450.20">
    <property type="entry name" value="PAS domain"/>
    <property type="match status" value="3"/>
</dbReference>
<dbReference type="SMART" id="SM00086">
    <property type="entry name" value="PAC"/>
    <property type="match status" value="3"/>
</dbReference>